<dbReference type="Proteomes" id="UP000035618">
    <property type="component" value="Unassembled WGS sequence"/>
</dbReference>
<organism evidence="11 12">
    <name type="scientific">Ligilactobacillus ruminis</name>
    <dbReference type="NCBI Taxonomy" id="1623"/>
    <lineage>
        <taxon>Bacteria</taxon>
        <taxon>Bacillati</taxon>
        <taxon>Bacillota</taxon>
        <taxon>Bacilli</taxon>
        <taxon>Lactobacillales</taxon>
        <taxon>Lactobacillaceae</taxon>
        <taxon>Ligilactobacillus</taxon>
    </lineage>
</organism>
<dbReference type="GO" id="GO:0005886">
    <property type="term" value="C:plasma membrane"/>
    <property type="evidence" value="ECO:0007669"/>
    <property type="project" value="UniProtKB-SubCell"/>
</dbReference>
<keyword evidence="10" id="KW-0406">Ion transport</keyword>
<dbReference type="PANTHER" id="PTHR28259:SF1">
    <property type="entry name" value="FLUORIDE EXPORT PROTEIN 1-RELATED"/>
    <property type="match status" value="1"/>
</dbReference>
<comment type="activity regulation">
    <text evidence="10">Na(+) is not transported, but it plays an essential structural role and its presence is essential for fluoride channel function.</text>
</comment>
<evidence type="ECO:0000256" key="3">
    <source>
        <dbReference type="ARBA" id="ARBA00022692"/>
    </source>
</evidence>
<dbReference type="EMBL" id="JHAJ01000013">
    <property type="protein sequence ID" value="KLA47142.1"/>
    <property type="molecule type" value="Genomic_DNA"/>
</dbReference>
<evidence type="ECO:0000256" key="9">
    <source>
        <dbReference type="ARBA" id="ARBA00049940"/>
    </source>
</evidence>
<comment type="similarity">
    <text evidence="7 10">Belongs to the fluoride channel Fluc/FEX (TC 1.A.43) family.</text>
</comment>
<comment type="catalytic activity">
    <reaction evidence="8">
        <text>fluoride(in) = fluoride(out)</text>
        <dbReference type="Rhea" id="RHEA:76159"/>
        <dbReference type="ChEBI" id="CHEBI:17051"/>
    </reaction>
    <physiologicalReaction direction="left-to-right" evidence="8">
        <dbReference type="Rhea" id="RHEA:76160"/>
    </physiologicalReaction>
</comment>
<evidence type="ECO:0000256" key="2">
    <source>
        <dbReference type="ARBA" id="ARBA00022475"/>
    </source>
</evidence>
<keyword evidence="10" id="KW-0813">Transport</keyword>
<feature type="transmembrane region" description="Helical" evidence="10">
    <location>
        <begin position="37"/>
        <end position="54"/>
    </location>
</feature>
<evidence type="ECO:0000256" key="7">
    <source>
        <dbReference type="ARBA" id="ARBA00035120"/>
    </source>
</evidence>
<comment type="function">
    <text evidence="9 10">Fluoride-specific ion channel. Important for reducing fluoride concentration in the cell, thus reducing its toxicity.</text>
</comment>
<dbReference type="InterPro" id="IPR003691">
    <property type="entry name" value="FluC"/>
</dbReference>
<evidence type="ECO:0000313" key="11">
    <source>
        <dbReference type="EMBL" id="KLA47142.1"/>
    </source>
</evidence>
<accession>A0A837ITG3</accession>
<keyword evidence="4 10" id="KW-1133">Transmembrane helix</keyword>
<dbReference type="Pfam" id="PF02537">
    <property type="entry name" value="CRCB"/>
    <property type="match status" value="1"/>
</dbReference>
<keyword evidence="6 10" id="KW-0407">Ion channel</keyword>
<feature type="transmembrane region" description="Helical" evidence="10">
    <location>
        <begin position="93"/>
        <end position="118"/>
    </location>
</feature>
<evidence type="ECO:0000313" key="12">
    <source>
        <dbReference type="Proteomes" id="UP000035618"/>
    </source>
</evidence>
<comment type="subcellular location">
    <subcellularLocation>
        <location evidence="1 10">Cell membrane</location>
        <topology evidence="1 10">Multi-pass membrane protein</topology>
    </subcellularLocation>
</comment>
<keyword evidence="2 10" id="KW-1003">Cell membrane</keyword>
<protein>
    <recommendedName>
        <fullName evidence="10">Fluoride-specific ion channel FluC</fullName>
    </recommendedName>
</protein>
<keyword evidence="10" id="KW-0479">Metal-binding</keyword>
<feature type="binding site" evidence="10">
    <location>
        <position position="76"/>
    </location>
    <ligand>
        <name>Na(+)</name>
        <dbReference type="ChEBI" id="CHEBI:29101"/>
        <note>structural</note>
    </ligand>
</feature>
<keyword evidence="5 10" id="KW-0472">Membrane</keyword>
<dbReference type="AlphaFoldDB" id="A0A837ITG3"/>
<comment type="caution">
    <text evidence="11">The sequence shown here is derived from an EMBL/GenBank/DDBJ whole genome shotgun (WGS) entry which is preliminary data.</text>
</comment>
<feature type="binding site" evidence="10">
    <location>
        <position position="73"/>
    </location>
    <ligand>
        <name>Na(+)</name>
        <dbReference type="ChEBI" id="CHEBI:29101"/>
        <note>structural</note>
    </ligand>
</feature>
<evidence type="ECO:0000256" key="1">
    <source>
        <dbReference type="ARBA" id="ARBA00004651"/>
    </source>
</evidence>
<evidence type="ECO:0000256" key="4">
    <source>
        <dbReference type="ARBA" id="ARBA00022989"/>
    </source>
</evidence>
<dbReference type="GO" id="GO:0140114">
    <property type="term" value="P:cellular detoxification of fluoride"/>
    <property type="evidence" value="ECO:0007669"/>
    <property type="project" value="UniProtKB-UniRule"/>
</dbReference>
<gene>
    <name evidence="10" type="primary">fluC</name>
    <name evidence="10" type="synonym">crcB</name>
    <name evidence="11" type="ORF">LRB_257</name>
</gene>
<keyword evidence="10" id="KW-0915">Sodium</keyword>
<dbReference type="PANTHER" id="PTHR28259">
    <property type="entry name" value="FLUORIDE EXPORT PROTEIN 1-RELATED"/>
    <property type="match status" value="1"/>
</dbReference>
<sequence>MIFVKLAENISVACFAFFGGAMRYVLSQDFCAAGTLIANLCGCFLLSFITFFVIKRAKWPSWLTTGLGTGMIGALTTFSTFSFETVAFLQQGAVLIGVTYWLVNLCGGLLFAALGCALGGKL</sequence>
<proteinExistence type="inferred from homology"/>
<dbReference type="HAMAP" id="MF_00454">
    <property type="entry name" value="FluC"/>
    <property type="match status" value="1"/>
</dbReference>
<evidence type="ECO:0000256" key="6">
    <source>
        <dbReference type="ARBA" id="ARBA00023303"/>
    </source>
</evidence>
<keyword evidence="3 10" id="KW-0812">Transmembrane</keyword>
<evidence type="ECO:0000256" key="10">
    <source>
        <dbReference type="HAMAP-Rule" id="MF_00454"/>
    </source>
</evidence>
<dbReference type="GO" id="GO:0062054">
    <property type="term" value="F:fluoride channel activity"/>
    <property type="evidence" value="ECO:0007669"/>
    <property type="project" value="UniProtKB-UniRule"/>
</dbReference>
<evidence type="ECO:0000256" key="5">
    <source>
        <dbReference type="ARBA" id="ARBA00023136"/>
    </source>
</evidence>
<name>A0A837ITG3_9LACO</name>
<reference evidence="11 12" key="1">
    <citation type="journal article" date="2015" name="BMC Microbiol.">
        <title>Lactobacillus ruminis strains cluster according to their mammalian gut source.</title>
        <authorList>
            <person name="O' Donnell M.M."/>
            <person name="Harris H.M."/>
            <person name="Lynch D.B."/>
            <person name="Ross R.P."/>
            <person name="O'Toole P.W."/>
        </authorList>
    </citation>
    <scope>NUCLEOTIDE SEQUENCE [LARGE SCALE GENOMIC DNA]</scope>
    <source>
        <strain evidence="11 12">ATCC 27780</strain>
    </source>
</reference>
<dbReference type="GO" id="GO:0046872">
    <property type="term" value="F:metal ion binding"/>
    <property type="evidence" value="ECO:0007669"/>
    <property type="project" value="UniProtKB-KW"/>
</dbReference>
<feature type="transmembrane region" description="Helical" evidence="10">
    <location>
        <begin position="61"/>
        <end position="81"/>
    </location>
</feature>
<evidence type="ECO:0000256" key="8">
    <source>
        <dbReference type="ARBA" id="ARBA00035585"/>
    </source>
</evidence>